<keyword evidence="2" id="KW-1185">Reference proteome</keyword>
<protein>
    <recommendedName>
        <fullName evidence="3">Exonuclease domain-containing protein</fullName>
    </recommendedName>
</protein>
<proteinExistence type="predicted"/>
<dbReference type="InterPro" id="IPR036397">
    <property type="entry name" value="RNaseH_sf"/>
</dbReference>
<reference evidence="1 2" key="1">
    <citation type="journal article" date="2018" name="Nat. Ecol. Evol.">
        <title>Pezizomycetes genomes reveal the molecular basis of ectomycorrhizal truffle lifestyle.</title>
        <authorList>
            <person name="Murat C."/>
            <person name="Payen T."/>
            <person name="Noel B."/>
            <person name="Kuo A."/>
            <person name="Morin E."/>
            <person name="Chen J."/>
            <person name="Kohler A."/>
            <person name="Krizsan K."/>
            <person name="Balestrini R."/>
            <person name="Da Silva C."/>
            <person name="Montanini B."/>
            <person name="Hainaut M."/>
            <person name="Levati E."/>
            <person name="Barry K.W."/>
            <person name="Belfiori B."/>
            <person name="Cichocki N."/>
            <person name="Clum A."/>
            <person name="Dockter R.B."/>
            <person name="Fauchery L."/>
            <person name="Guy J."/>
            <person name="Iotti M."/>
            <person name="Le Tacon F."/>
            <person name="Lindquist E.A."/>
            <person name="Lipzen A."/>
            <person name="Malagnac F."/>
            <person name="Mello A."/>
            <person name="Molinier V."/>
            <person name="Miyauchi S."/>
            <person name="Poulain J."/>
            <person name="Riccioni C."/>
            <person name="Rubini A."/>
            <person name="Sitrit Y."/>
            <person name="Splivallo R."/>
            <person name="Traeger S."/>
            <person name="Wang M."/>
            <person name="Zifcakova L."/>
            <person name="Wipf D."/>
            <person name="Zambonelli A."/>
            <person name="Paolocci F."/>
            <person name="Nowrousian M."/>
            <person name="Ottonello S."/>
            <person name="Baldrian P."/>
            <person name="Spatafora J.W."/>
            <person name="Henrissat B."/>
            <person name="Nagy L.G."/>
            <person name="Aury J.M."/>
            <person name="Wincker P."/>
            <person name="Grigoriev I.V."/>
            <person name="Bonfante P."/>
            <person name="Martin F.M."/>
        </authorList>
    </citation>
    <scope>NUCLEOTIDE SEQUENCE [LARGE SCALE GENOMIC DNA]</scope>
    <source>
        <strain evidence="1 2">RN42</strain>
    </source>
</reference>
<evidence type="ECO:0008006" key="3">
    <source>
        <dbReference type="Google" id="ProtNLM"/>
    </source>
</evidence>
<dbReference type="STRING" id="1160509.A0A3N4IB07"/>
<sequence>MAASEPLHHGPNPSALDAGGHRWRTVHAFEAPSILTKIRRLSTCFTPEDLANAGFPQNTSLSSKNKILAPPDPRPAIALSCLLADGDQDEKEVVRLCVVDVLTGDILVDMTPKKSRRRTTNRRKLITSLHKFIDVNTTIIGFGLSAQLQALQLSHPTIVDFQLLYEKGFGTPVDMKEALQSYFKDPVNLPRIVIQNHGPSGTEHDCLENTMGARELVLFWIERNGDVEMLDIEEVCDRIMEIERGHFKDLEESRRSYRPQVGWFPEPWAGSGSDGVRSNAGDCEQMSDVYDDCCPGSPNY</sequence>
<dbReference type="Proteomes" id="UP000275078">
    <property type="component" value="Unassembled WGS sequence"/>
</dbReference>
<dbReference type="Gene3D" id="3.30.420.10">
    <property type="entry name" value="Ribonuclease H-like superfamily/Ribonuclease H"/>
    <property type="match status" value="1"/>
</dbReference>
<gene>
    <name evidence="1" type="ORF">BJ508DRAFT_413648</name>
</gene>
<dbReference type="GO" id="GO:0003676">
    <property type="term" value="F:nucleic acid binding"/>
    <property type="evidence" value="ECO:0007669"/>
    <property type="project" value="InterPro"/>
</dbReference>
<name>A0A3N4IB07_ASCIM</name>
<organism evidence="1 2">
    <name type="scientific">Ascobolus immersus RN42</name>
    <dbReference type="NCBI Taxonomy" id="1160509"/>
    <lineage>
        <taxon>Eukaryota</taxon>
        <taxon>Fungi</taxon>
        <taxon>Dikarya</taxon>
        <taxon>Ascomycota</taxon>
        <taxon>Pezizomycotina</taxon>
        <taxon>Pezizomycetes</taxon>
        <taxon>Pezizales</taxon>
        <taxon>Ascobolaceae</taxon>
        <taxon>Ascobolus</taxon>
    </lineage>
</organism>
<dbReference type="OrthoDB" id="16516at2759"/>
<dbReference type="EMBL" id="ML119666">
    <property type="protein sequence ID" value="RPA83259.1"/>
    <property type="molecule type" value="Genomic_DNA"/>
</dbReference>
<dbReference type="AlphaFoldDB" id="A0A3N4IB07"/>
<accession>A0A3N4IB07</accession>
<evidence type="ECO:0000313" key="1">
    <source>
        <dbReference type="EMBL" id="RPA83259.1"/>
    </source>
</evidence>
<evidence type="ECO:0000313" key="2">
    <source>
        <dbReference type="Proteomes" id="UP000275078"/>
    </source>
</evidence>